<name>A0AAD4XKP3_9MAGN</name>
<proteinExistence type="predicted"/>
<organism evidence="1 2">
    <name type="scientific">Papaver atlanticum</name>
    <dbReference type="NCBI Taxonomy" id="357466"/>
    <lineage>
        <taxon>Eukaryota</taxon>
        <taxon>Viridiplantae</taxon>
        <taxon>Streptophyta</taxon>
        <taxon>Embryophyta</taxon>
        <taxon>Tracheophyta</taxon>
        <taxon>Spermatophyta</taxon>
        <taxon>Magnoliopsida</taxon>
        <taxon>Ranunculales</taxon>
        <taxon>Papaveraceae</taxon>
        <taxon>Papaveroideae</taxon>
        <taxon>Papaver</taxon>
    </lineage>
</organism>
<dbReference type="AlphaFoldDB" id="A0AAD4XKP3"/>
<evidence type="ECO:0000313" key="1">
    <source>
        <dbReference type="EMBL" id="KAI3919123.1"/>
    </source>
</evidence>
<evidence type="ECO:0000313" key="2">
    <source>
        <dbReference type="Proteomes" id="UP001202328"/>
    </source>
</evidence>
<accession>A0AAD4XKP3</accession>
<dbReference type="Proteomes" id="UP001202328">
    <property type="component" value="Unassembled WGS sequence"/>
</dbReference>
<gene>
    <name evidence="1" type="ORF">MKW98_016676</name>
</gene>
<comment type="caution">
    <text evidence="1">The sequence shown here is derived from an EMBL/GenBank/DDBJ whole genome shotgun (WGS) entry which is preliminary data.</text>
</comment>
<reference evidence="1" key="1">
    <citation type="submission" date="2022-04" db="EMBL/GenBank/DDBJ databases">
        <title>A functionally conserved STORR gene fusion in Papaver species that diverged 16.8 million years ago.</title>
        <authorList>
            <person name="Catania T."/>
        </authorList>
    </citation>
    <scope>NUCLEOTIDE SEQUENCE</scope>
    <source>
        <strain evidence="1">S-188037</strain>
    </source>
</reference>
<sequence length="109" mass="12544">MVVDSDFKLRSMISLCYVKQLSFLELRLIKRVHGPDSVREPTMRELLLAPDPITNQLVIPCHRPNSKFVREPKMTELVLAKDNSTYQSLILLSKSSFVSRYSFVSRACI</sequence>
<dbReference type="EMBL" id="JAJJMB010008936">
    <property type="protein sequence ID" value="KAI3919123.1"/>
    <property type="molecule type" value="Genomic_DNA"/>
</dbReference>
<keyword evidence="2" id="KW-1185">Reference proteome</keyword>
<protein>
    <submittedName>
        <fullName evidence="1">Uncharacterized protein</fullName>
    </submittedName>
</protein>